<dbReference type="AlphaFoldDB" id="A0AA39PBF7"/>
<organism evidence="1 2">
    <name type="scientific">Armillaria luteobubalina</name>
    <dbReference type="NCBI Taxonomy" id="153913"/>
    <lineage>
        <taxon>Eukaryota</taxon>
        <taxon>Fungi</taxon>
        <taxon>Dikarya</taxon>
        <taxon>Basidiomycota</taxon>
        <taxon>Agaricomycotina</taxon>
        <taxon>Agaricomycetes</taxon>
        <taxon>Agaricomycetidae</taxon>
        <taxon>Agaricales</taxon>
        <taxon>Marasmiineae</taxon>
        <taxon>Physalacriaceae</taxon>
        <taxon>Armillaria</taxon>
    </lineage>
</organism>
<dbReference type="Proteomes" id="UP001175228">
    <property type="component" value="Unassembled WGS sequence"/>
</dbReference>
<comment type="caution">
    <text evidence="1">The sequence shown here is derived from an EMBL/GenBank/DDBJ whole genome shotgun (WGS) entry which is preliminary data.</text>
</comment>
<reference evidence="1" key="1">
    <citation type="submission" date="2023-06" db="EMBL/GenBank/DDBJ databases">
        <authorList>
            <consortium name="Lawrence Berkeley National Laboratory"/>
            <person name="Ahrendt S."/>
            <person name="Sahu N."/>
            <person name="Indic B."/>
            <person name="Wong-Bajracharya J."/>
            <person name="Merenyi Z."/>
            <person name="Ke H.-M."/>
            <person name="Monk M."/>
            <person name="Kocsube S."/>
            <person name="Drula E."/>
            <person name="Lipzen A."/>
            <person name="Balint B."/>
            <person name="Henrissat B."/>
            <person name="Andreopoulos B."/>
            <person name="Martin F.M."/>
            <person name="Harder C.B."/>
            <person name="Rigling D."/>
            <person name="Ford K.L."/>
            <person name="Foster G.D."/>
            <person name="Pangilinan J."/>
            <person name="Papanicolaou A."/>
            <person name="Barry K."/>
            <person name="LaButti K."/>
            <person name="Viragh M."/>
            <person name="Koriabine M."/>
            <person name="Yan M."/>
            <person name="Riley R."/>
            <person name="Champramary S."/>
            <person name="Plett K.L."/>
            <person name="Tsai I.J."/>
            <person name="Slot J."/>
            <person name="Sipos G."/>
            <person name="Plett J."/>
            <person name="Nagy L.G."/>
            <person name="Grigoriev I.V."/>
        </authorList>
    </citation>
    <scope>NUCLEOTIDE SEQUENCE</scope>
    <source>
        <strain evidence="1">HWK02</strain>
    </source>
</reference>
<evidence type="ECO:0000313" key="2">
    <source>
        <dbReference type="Proteomes" id="UP001175228"/>
    </source>
</evidence>
<proteinExistence type="predicted"/>
<gene>
    <name evidence="1" type="ORF">EDD18DRAFT_1468236</name>
</gene>
<name>A0AA39PBF7_9AGAR</name>
<keyword evidence="2" id="KW-1185">Reference proteome</keyword>
<accession>A0AA39PBF7</accession>
<evidence type="ECO:0000313" key="1">
    <source>
        <dbReference type="EMBL" id="KAK0481117.1"/>
    </source>
</evidence>
<protein>
    <submittedName>
        <fullName evidence="1">Uncharacterized protein</fullName>
    </submittedName>
</protein>
<sequence length="235" mass="25679">MNMNPHLIEHDEMLISRSIYQMVDTIGIAGAIELLYATTGNVAMSAEVDLDFIGTTLSNYAATGYGPPQLNEHPTGTTHGARTLRELPPSDPVAFDAWIVALFLQNINTVDQNPQRLYARQRAPCHIPPTDSVAFDAWITSFFTRSEANRTRHRDAIRDGPCNRIFVDTLSNGPSGSATTMAGASHPQQGLPWWIVPPSLPPFLCVPNPVVATTVPGWLSNGEPSVMFVSRAHTF</sequence>
<dbReference type="EMBL" id="JAUEPU010000074">
    <property type="protein sequence ID" value="KAK0481117.1"/>
    <property type="molecule type" value="Genomic_DNA"/>
</dbReference>